<protein>
    <submittedName>
        <fullName evidence="2">Uncharacterized protein</fullName>
    </submittedName>
</protein>
<dbReference type="EMBL" id="CAJOBF010006171">
    <property type="protein sequence ID" value="CAF4198498.1"/>
    <property type="molecule type" value="Genomic_DNA"/>
</dbReference>
<dbReference type="Pfam" id="PF03743">
    <property type="entry name" value="TrbI"/>
    <property type="match status" value="1"/>
</dbReference>
<dbReference type="Proteomes" id="UP000663842">
    <property type="component" value="Unassembled WGS sequence"/>
</dbReference>
<comment type="caution">
    <text evidence="2">The sequence shown here is derived from an EMBL/GenBank/DDBJ whole genome shotgun (WGS) entry which is preliminary data.</text>
</comment>
<proteinExistence type="predicted"/>
<reference evidence="2" key="1">
    <citation type="submission" date="2021-02" db="EMBL/GenBank/DDBJ databases">
        <authorList>
            <person name="Nowell W R."/>
        </authorList>
    </citation>
    <scope>NUCLEOTIDE SEQUENCE</scope>
</reference>
<gene>
    <name evidence="2" type="ORF">UXM345_LOCUS27866</name>
</gene>
<organism evidence="2 3">
    <name type="scientific">Rotaria magnacalcarata</name>
    <dbReference type="NCBI Taxonomy" id="392030"/>
    <lineage>
        <taxon>Eukaryota</taxon>
        <taxon>Metazoa</taxon>
        <taxon>Spiralia</taxon>
        <taxon>Gnathifera</taxon>
        <taxon>Rotifera</taxon>
        <taxon>Eurotatoria</taxon>
        <taxon>Bdelloidea</taxon>
        <taxon>Philodinida</taxon>
        <taxon>Philodinidae</taxon>
        <taxon>Rotaria</taxon>
    </lineage>
</organism>
<evidence type="ECO:0000313" key="2">
    <source>
        <dbReference type="EMBL" id="CAF4198498.1"/>
    </source>
</evidence>
<dbReference type="InterPro" id="IPR005498">
    <property type="entry name" value="T4SS_VirB10/TraB/TrbI"/>
</dbReference>
<dbReference type="CDD" id="cd16430">
    <property type="entry name" value="TraB"/>
    <property type="match status" value="1"/>
</dbReference>
<accession>A0A820BXB2</accession>
<feature type="compositionally biased region" description="Polar residues" evidence="1">
    <location>
        <begin position="287"/>
        <end position="299"/>
    </location>
</feature>
<feature type="region of interest" description="Disordered" evidence="1">
    <location>
        <begin position="283"/>
        <end position="310"/>
    </location>
</feature>
<name>A0A820BXB2_9BILA</name>
<dbReference type="AlphaFoldDB" id="A0A820BXB2"/>
<feature type="non-terminal residue" evidence="2">
    <location>
        <position position="1"/>
    </location>
</feature>
<evidence type="ECO:0000256" key="1">
    <source>
        <dbReference type="SAM" id="MobiDB-lite"/>
    </source>
</evidence>
<evidence type="ECO:0000313" key="3">
    <source>
        <dbReference type="Proteomes" id="UP000663842"/>
    </source>
</evidence>
<sequence length="331" mass="35989">METLKKRPALVGGLIGIILILFVVSGGENKKPPHLTTSAVPFEEDIQMTGKKISTKMLGSFTKEYANKKKNFEDYVTSGTFSRAVLMTGVVVGTGSNSQSNPEPVVLRLTDAGIFSKGKRTEQIKEAMLIGYCSGDLSSERAKCRLQTLSLENYNGEIVERPIQGWVFGEDGRYGVKGMVVDKSSDMLRMAMLNGVLGGVSNFLQNQSTKGVFPISPITGQQNALSGISQLKGGMANGASDAFSKMADFVMERFNSMSPQIVIASGREVDVVFQHGVDLNGEFKSEPVQSSDGNLSNDYNKPPPAKTAQAQVFQETMQQMNKAMESEERKR</sequence>